<dbReference type="InterPro" id="IPR011032">
    <property type="entry name" value="GroES-like_sf"/>
</dbReference>
<reference evidence="3" key="1">
    <citation type="submission" date="2022-07" db="EMBL/GenBank/DDBJ databases">
        <title>Phylogenomic reconstructions and comparative analyses of Kickxellomycotina fungi.</title>
        <authorList>
            <person name="Reynolds N.K."/>
            <person name="Stajich J.E."/>
            <person name="Barry K."/>
            <person name="Grigoriev I.V."/>
            <person name="Crous P."/>
            <person name="Smith M.E."/>
        </authorList>
    </citation>
    <scope>NUCLEOTIDE SEQUENCE</scope>
    <source>
        <strain evidence="3">RSA 567</strain>
    </source>
</reference>
<dbReference type="Pfam" id="PF00107">
    <property type="entry name" value="ADH_zinc_N"/>
    <property type="match status" value="1"/>
</dbReference>
<dbReference type="InterPro" id="IPR013149">
    <property type="entry name" value="ADH-like_C"/>
</dbReference>
<organism evidence="3 4">
    <name type="scientific">Dimargaris verticillata</name>
    <dbReference type="NCBI Taxonomy" id="2761393"/>
    <lineage>
        <taxon>Eukaryota</taxon>
        <taxon>Fungi</taxon>
        <taxon>Fungi incertae sedis</taxon>
        <taxon>Zoopagomycota</taxon>
        <taxon>Kickxellomycotina</taxon>
        <taxon>Dimargaritomycetes</taxon>
        <taxon>Dimargaritales</taxon>
        <taxon>Dimargaritaceae</taxon>
        <taxon>Dimargaris</taxon>
    </lineage>
</organism>
<name>A0A9W8EB15_9FUNG</name>
<dbReference type="PANTHER" id="PTHR43205">
    <property type="entry name" value="PROSTAGLANDIN REDUCTASE"/>
    <property type="match status" value="1"/>
</dbReference>
<proteinExistence type="predicted"/>
<comment type="caution">
    <text evidence="3">The sequence shown here is derived from an EMBL/GenBank/DDBJ whole genome shotgun (WGS) entry which is preliminary data.</text>
</comment>
<dbReference type="SUPFAM" id="SSF51735">
    <property type="entry name" value="NAD(P)-binding Rossmann-fold domains"/>
    <property type="match status" value="1"/>
</dbReference>
<protein>
    <recommendedName>
        <fullName evidence="2">Enoyl reductase (ER) domain-containing protein</fullName>
    </recommendedName>
</protein>
<dbReference type="Proteomes" id="UP001151582">
    <property type="component" value="Unassembled WGS sequence"/>
</dbReference>
<accession>A0A9W8EB15</accession>
<dbReference type="SMART" id="SM00829">
    <property type="entry name" value="PKS_ER"/>
    <property type="match status" value="1"/>
</dbReference>
<dbReference type="GO" id="GO:0016628">
    <property type="term" value="F:oxidoreductase activity, acting on the CH-CH group of donors, NAD or NADP as acceptor"/>
    <property type="evidence" value="ECO:0007669"/>
    <property type="project" value="InterPro"/>
</dbReference>
<gene>
    <name evidence="3" type="ORF">H4R34_005128</name>
</gene>
<dbReference type="AlphaFoldDB" id="A0A9W8EB15"/>
<dbReference type="InterPro" id="IPR036291">
    <property type="entry name" value="NAD(P)-bd_dom_sf"/>
</dbReference>
<dbReference type="InterPro" id="IPR041694">
    <property type="entry name" value="ADH_N_2"/>
</dbReference>
<dbReference type="EMBL" id="JANBQB010000856">
    <property type="protein sequence ID" value="KAJ1973284.1"/>
    <property type="molecule type" value="Genomic_DNA"/>
</dbReference>
<dbReference type="Gene3D" id="3.90.180.10">
    <property type="entry name" value="Medium-chain alcohol dehydrogenases, catalytic domain"/>
    <property type="match status" value="1"/>
</dbReference>
<keyword evidence="4" id="KW-1185">Reference proteome</keyword>
<evidence type="ECO:0000313" key="3">
    <source>
        <dbReference type="EMBL" id="KAJ1973284.1"/>
    </source>
</evidence>
<dbReference type="PANTHER" id="PTHR43205:SF7">
    <property type="entry name" value="PROSTAGLANDIN REDUCTASE 1"/>
    <property type="match status" value="1"/>
</dbReference>
<dbReference type="Pfam" id="PF16884">
    <property type="entry name" value="ADH_N_2"/>
    <property type="match status" value="1"/>
</dbReference>
<keyword evidence="1" id="KW-0560">Oxidoreductase</keyword>
<evidence type="ECO:0000256" key="1">
    <source>
        <dbReference type="ARBA" id="ARBA00023002"/>
    </source>
</evidence>
<feature type="domain" description="Enoyl reductase (ER)" evidence="2">
    <location>
        <begin position="15"/>
        <end position="347"/>
    </location>
</feature>
<evidence type="ECO:0000259" key="2">
    <source>
        <dbReference type="SMART" id="SM00829"/>
    </source>
</evidence>
<dbReference type="Gene3D" id="3.40.50.720">
    <property type="entry name" value="NAD(P)-binding Rossmann-like Domain"/>
    <property type="match status" value="1"/>
</dbReference>
<dbReference type="CDD" id="cd05288">
    <property type="entry name" value="PGDH"/>
    <property type="match status" value="1"/>
</dbReference>
<dbReference type="FunFam" id="3.40.50.720:FF:000121">
    <property type="entry name" value="Prostaglandin reductase 2"/>
    <property type="match status" value="1"/>
</dbReference>
<evidence type="ECO:0000313" key="4">
    <source>
        <dbReference type="Proteomes" id="UP001151582"/>
    </source>
</evidence>
<dbReference type="InterPro" id="IPR020843">
    <property type="entry name" value="ER"/>
</dbReference>
<sequence>MPNVKVLLKQYKAEGRITEDDFAINQSAPVPQEADLKPDEVAYETKFLSVDPYMRGRITGSRDSYVEPFEENEPLDGYGSAVVTASKHSQYKPGDILVSAHLPWVKYGVVNLGSGSSYHGKITKAEGELAKVPLEWHVGVLGMPSYTAWYGLEVIGKPKRGETLVVSAGSGAVGQAVIQFAKSMGLRVVASAGSEEKVKYLKETLKVDEAFNYKTVDSLANALKKACPNGIDLYFDNVQGEFLDAVLLNINVYGRIIACGGISQYESHRHEQYGNKALMMIVARQVRMEGFIILHHYDRYNEFVKDVMERINKGQFHYKMDIAHGLDKGPQILIGVLNGKNFGKAALEV</sequence>
<dbReference type="OrthoDB" id="809632at2759"/>
<dbReference type="SUPFAM" id="SSF50129">
    <property type="entry name" value="GroES-like"/>
    <property type="match status" value="1"/>
</dbReference>
<dbReference type="InterPro" id="IPR045010">
    <property type="entry name" value="MDR_fam"/>
</dbReference>